<keyword evidence="4 5" id="KW-0472">Membrane</keyword>
<feature type="domain" description="Translocation and assembly module TamB C-terminal" evidence="6">
    <location>
        <begin position="1041"/>
        <end position="1391"/>
    </location>
</feature>
<evidence type="ECO:0000256" key="1">
    <source>
        <dbReference type="ARBA" id="ARBA00004167"/>
    </source>
</evidence>
<dbReference type="EMBL" id="WHSB02000023">
    <property type="protein sequence ID" value="MCQ4634754.1"/>
    <property type="molecule type" value="Genomic_DNA"/>
</dbReference>
<evidence type="ECO:0000313" key="7">
    <source>
        <dbReference type="EMBL" id="MCQ4634754.1"/>
    </source>
</evidence>
<evidence type="ECO:0000256" key="3">
    <source>
        <dbReference type="ARBA" id="ARBA00022989"/>
    </source>
</evidence>
<evidence type="ECO:0000313" key="8">
    <source>
        <dbReference type="Proteomes" id="UP000996601"/>
    </source>
</evidence>
<evidence type="ECO:0000259" key="6">
    <source>
        <dbReference type="Pfam" id="PF04357"/>
    </source>
</evidence>
<keyword evidence="2 5" id="KW-0812">Transmembrane</keyword>
<feature type="transmembrane region" description="Helical" evidence="5">
    <location>
        <begin position="12"/>
        <end position="35"/>
    </location>
</feature>
<sequence>MNRLSRILRATLRYIGYALVLVLVVLVAAIGFVGFTDAGARFAVSQVEKIAAASGQVISISEPSGLLTGKLRAGTITIGDDKGTYAEIRDLAVDWSPWELLFFSFDAERIAASSVSLLRLPEPKPDAEKSDTPFTLPVEVHVDALEVPELFVSGTVAGRDQRIVLSGSGDATADSVAVKLSASEQARPDARVNADIVFNPADNQLRLEADVAEPKGGLLAALLKLPNDPAVAIRLTGDGPLSEWTGRLSAALDGTEMLRVDGRHDLSANGLHTIALSGGGTFDALMPPQLRPLFAGETGIDVVAAFDGSDMLRIEKGSISTGAMTLGASGTVSAKGANDLDVKLAGRDGPIDFRWPLAGGDARVLIDGADISLTGEASAAALQVDATVVSAELPAGRVENVRLSARSDAFNVASQSGRVDVTLETGGTAFANADLDRMVKGPAKLVATLNVSPSEIAFDPATLESASIGGTLSGRYGLESREADVNFRLFALPAVLPPALSGKFDTTIAMEGRVQLASDGGVQVSGLQVKSGTLETAGTVSLGGGNLDAALTGKVLNLGKLLADASGEAAFELSATGPVQGLDVSAKVTSSGATLSGRTLSDLVVTLTGKAVADSPSGELTATGALDGQPINVRSNITSEGGRISVPVLEAEIGPNTLKGSLALAENFMPNGIIRFNFPDLGLLAAMAGQQAAGDLAGQVEIATTNGKTSATVQASGSAIRRDAVSITKPAVDLTIADLATAAITGTVRAERIASGENRLDALRLDFSREGQATNFDLAGRLDGAPLVTKGKVLQRDGGLDVALQAFEAAPRRIALKLAKPTTIGVTNGVATLDGLTIQAGRGSVAVSGRAGETLDLSLRLSALPADLVNNFAAGLGAEGAISGTVTVKGRAAAPVVDYALDWSGAQTSQTRGAGIGALSINAKGAFANNQVRLDTVLSGAGGLSFRGGGTVGIGGATPLGLKFNGTVPFGLLQGQLSAQGFVLTGNANVDVSIGGTAAAPSVTGSITAGGARLVDVRRNLAVENLTIRVTMDGRQAVIETVSGKLASGGQLSASGRVGIDPASGFPVDVTVKLGNITYVDGTLVTANVAGDLTLKGPVAALSLGGKVRINKANVTIPQKLPASLSEIAIKHRNAPADVKRMTADVQRDQGGGGDGASRGIALDLTIEAPGQLFVRGRGINAELGGSLKITGTSSSPVVSGGFELRRGRMEILTRRLDFTSAHIGFAGGLVPTVNLVAASTAGTTEITVTVAGQANNPTVTFASSPSLPQDEILAQLIFNRSMSNLSAVQIAQLASAASQLAGGSSTGLLDSLRSKLGVDDLDITTDAEGRAAVSAGKYLNERTYIELKQDPETNGAKAVINLDVGRGLKLRGEAGSGGSAGAGIFYEKEY</sequence>
<gene>
    <name evidence="7" type="ORF">GB927_032295</name>
</gene>
<keyword evidence="3 5" id="KW-1133">Transmembrane helix</keyword>
<comment type="subcellular location">
    <subcellularLocation>
        <location evidence="1">Membrane</location>
        <topology evidence="1">Single-pass membrane protein</topology>
    </subcellularLocation>
</comment>
<dbReference type="InterPro" id="IPR007452">
    <property type="entry name" value="TamB_C"/>
</dbReference>
<proteinExistence type="predicted"/>
<dbReference type="PANTHER" id="PTHR36985">
    <property type="entry name" value="TRANSLOCATION AND ASSEMBLY MODULE SUBUNIT TAMB"/>
    <property type="match status" value="1"/>
</dbReference>
<dbReference type="PANTHER" id="PTHR36985:SF1">
    <property type="entry name" value="TRANSLOCATION AND ASSEMBLY MODULE SUBUNIT TAMB"/>
    <property type="match status" value="1"/>
</dbReference>
<keyword evidence="8" id="KW-1185">Reference proteome</keyword>
<organism evidence="7 8">
    <name type="scientific">Shinella lacus</name>
    <dbReference type="NCBI Taxonomy" id="2654216"/>
    <lineage>
        <taxon>Bacteria</taxon>
        <taxon>Pseudomonadati</taxon>
        <taxon>Pseudomonadota</taxon>
        <taxon>Alphaproteobacteria</taxon>
        <taxon>Hyphomicrobiales</taxon>
        <taxon>Rhizobiaceae</taxon>
        <taxon>Shinella</taxon>
    </lineage>
</organism>
<comment type="caution">
    <text evidence="7">The sequence shown here is derived from an EMBL/GenBank/DDBJ whole genome shotgun (WGS) entry which is preliminary data.</text>
</comment>
<dbReference type="Pfam" id="PF04357">
    <property type="entry name" value="TamB"/>
    <property type="match status" value="1"/>
</dbReference>
<protein>
    <submittedName>
        <fullName evidence="7">Translocation/assembly module TamB</fullName>
    </submittedName>
</protein>
<accession>A0ABT1RHT6</accession>
<dbReference type="RefSeq" id="WP_256121303.1">
    <property type="nucleotide sequence ID" value="NZ_WHSB02000023.1"/>
</dbReference>
<name>A0ABT1RHT6_9HYPH</name>
<evidence type="ECO:0000256" key="5">
    <source>
        <dbReference type="SAM" id="Phobius"/>
    </source>
</evidence>
<evidence type="ECO:0000256" key="2">
    <source>
        <dbReference type="ARBA" id="ARBA00022692"/>
    </source>
</evidence>
<evidence type="ECO:0000256" key="4">
    <source>
        <dbReference type="ARBA" id="ARBA00023136"/>
    </source>
</evidence>
<reference evidence="7" key="1">
    <citation type="submission" date="2021-07" db="EMBL/GenBank/DDBJ databases">
        <title>Shinella sp. nov., a novel member of the genus Shinella from water.</title>
        <authorList>
            <person name="Deng Y."/>
        </authorList>
    </citation>
    <scope>NUCLEOTIDE SEQUENCE</scope>
    <source>
        <strain evidence="7">CPCC 100929</strain>
    </source>
</reference>
<dbReference type="Proteomes" id="UP000996601">
    <property type="component" value="Unassembled WGS sequence"/>
</dbReference>